<dbReference type="AlphaFoldDB" id="A0A4P6Y9A5"/>
<evidence type="ECO:0000313" key="2">
    <source>
        <dbReference type="EMBL" id="QBN19591.1"/>
    </source>
</evidence>
<keyword evidence="3" id="KW-1185">Reference proteome</keyword>
<proteinExistence type="predicted"/>
<organism evidence="2 3">
    <name type="scientific">Flavobacterium nackdongense</name>
    <dbReference type="NCBI Taxonomy" id="2547394"/>
    <lineage>
        <taxon>Bacteria</taxon>
        <taxon>Pseudomonadati</taxon>
        <taxon>Bacteroidota</taxon>
        <taxon>Flavobacteriia</taxon>
        <taxon>Flavobacteriales</taxon>
        <taxon>Flavobacteriaceae</taxon>
        <taxon>Flavobacterium</taxon>
    </lineage>
</organism>
<dbReference type="KEGG" id="fnk:E1750_12540"/>
<dbReference type="Pfam" id="PF18480">
    <property type="entry name" value="DUF5615"/>
    <property type="match status" value="1"/>
</dbReference>
<gene>
    <name evidence="2" type="ORF">E1750_12540</name>
</gene>
<protein>
    <recommendedName>
        <fullName evidence="1">DUF5615 domain-containing protein</fullName>
    </recommendedName>
</protein>
<dbReference type="InterPro" id="IPR041049">
    <property type="entry name" value="DUF5615"/>
</dbReference>
<evidence type="ECO:0000259" key="1">
    <source>
        <dbReference type="Pfam" id="PF18480"/>
    </source>
</evidence>
<dbReference type="RefSeq" id="WP_133277108.1">
    <property type="nucleotide sequence ID" value="NZ_CP037933.1"/>
</dbReference>
<accession>A0A4P6Y9A5</accession>
<feature type="domain" description="DUF5615" evidence="1">
    <location>
        <begin position="1"/>
        <end position="107"/>
    </location>
</feature>
<name>A0A4P6Y9A5_9FLAO</name>
<dbReference type="EMBL" id="CP037933">
    <property type="protein sequence ID" value="QBN19591.1"/>
    <property type="molecule type" value="Genomic_DNA"/>
</dbReference>
<dbReference type="Proteomes" id="UP000291124">
    <property type="component" value="Chromosome"/>
</dbReference>
<reference evidence="3" key="1">
    <citation type="submission" date="2019-03" db="EMBL/GenBank/DDBJ databases">
        <title>Flavobacterium sp.</title>
        <authorList>
            <person name="Kim H."/>
        </authorList>
    </citation>
    <scope>NUCLEOTIDE SEQUENCE [LARGE SCALE GENOMIC DNA]</scope>
    <source>
        <strain evidence="3">GS13</strain>
    </source>
</reference>
<evidence type="ECO:0000313" key="3">
    <source>
        <dbReference type="Proteomes" id="UP000291124"/>
    </source>
</evidence>
<dbReference type="OrthoDB" id="9806751at2"/>
<sequence length="117" mass="13569">MRFLVDECTGTSVADWLKNENHDVYSVFEQWRGASDDAILEKCHQENYILISSDKDFGEMVFRNQKVHSGIILLRCSPNNFAKRIEVLSKLLKNYSDKLENNFVVVSNENVRIVEVN</sequence>